<evidence type="ECO:0000256" key="1">
    <source>
        <dbReference type="SAM" id="MobiDB-lite"/>
    </source>
</evidence>
<dbReference type="Pfam" id="PF13730">
    <property type="entry name" value="HTH_36"/>
    <property type="match status" value="1"/>
</dbReference>
<comment type="caution">
    <text evidence="2">The sequence shown here is derived from an EMBL/GenBank/DDBJ whole genome shotgun (WGS) entry which is preliminary data.</text>
</comment>
<reference evidence="2" key="1">
    <citation type="journal article" date="2018" name="Genome Biol.">
        <title>SKESA: strategic k-mer extension for scrupulous assemblies.</title>
        <authorList>
            <person name="Souvorov A."/>
            <person name="Agarwala R."/>
            <person name="Lipman D.J."/>
        </authorList>
    </citation>
    <scope>NUCLEOTIDE SEQUENCE</scope>
    <source>
        <strain evidence="2">10-1049</strain>
    </source>
</reference>
<reference evidence="2" key="2">
    <citation type="submission" date="2018-07" db="EMBL/GenBank/DDBJ databases">
        <authorList>
            <consortium name="NCBI Pathogen Detection Project"/>
        </authorList>
    </citation>
    <scope>NUCLEOTIDE SEQUENCE</scope>
    <source>
        <strain evidence="2">10-1049</strain>
    </source>
</reference>
<organism evidence="2">
    <name type="scientific">Salmonella dublin</name>
    <dbReference type="NCBI Taxonomy" id="98360"/>
    <lineage>
        <taxon>Bacteria</taxon>
        <taxon>Pseudomonadati</taxon>
        <taxon>Pseudomonadota</taxon>
        <taxon>Gammaproteobacteria</taxon>
        <taxon>Enterobacterales</taxon>
        <taxon>Enterobacteriaceae</taxon>
        <taxon>Salmonella</taxon>
    </lineage>
</organism>
<protein>
    <submittedName>
        <fullName evidence="2">Helix-turn-helix domain-containing protein</fullName>
    </submittedName>
</protein>
<sequence length="187" mass="21596">MSDTKIILTRKQKAIIAEALNVMPEDLEEINIKASPRKKTSFRDDFSLIFRNNTASLARMDLTPTAFRIVLYLFSILDYGNILPDFSQSRIARELGMNKSNVTRAFRELFSRKILIRNTTDNQVYLNANLCVKGIPHRFSEEQMDKFCKSRAETDDFDNAFSLYRSGRQRKPAKKTRNACPADDIPF</sequence>
<name>A0A732CYX2_SALDU</name>
<dbReference type="AlphaFoldDB" id="A0A732CYX2"/>
<dbReference type="SUPFAM" id="SSF46785">
    <property type="entry name" value="Winged helix' DNA-binding domain"/>
    <property type="match status" value="1"/>
</dbReference>
<evidence type="ECO:0000313" key="2">
    <source>
        <dbReference type="EMBL" id="HAE4977401.1"/>
    </source>
</evidence>
<dbReference type="EMBL" id="DAASCL010000013">
    <property type="protein sequence ID" value="HAE4977401.1"/>
    <property type="molecule type" value="Genomic_DNA"/>
</dbReference>
<dbReference type="InterPro" id="IPR036390">
    <property type="entry name" value="WH_DNA-bd_sf"/>
</dbReference>
<feature type="region of interest" description="Disordered" evidence="1">
    <location>
        <begin position="168"/>
        <end position="187"/>
    </location>
</feature>
<dbReference type="InterPro" id="IPR036388">
    <property type="entry name" value="WH-like_DNA-bd_sf"/>
</dbReference>
<accession>A0A732CYX2</accession>
<proteinExistence type="predicted"/>
<dbReference type="Gene3D" id="1.10.10.10">
    <property type="entry name" value="Winged helix-like DNA-binding domain superfamily/Winged helix DNA-binding domain"/>
    <property type="match status" value="1"/>
</dbReference>
<feature type="compositionally biased region" description="Basic residues" evidence="1">
    <location>
        <begin position="168"/>
        <end position="177"/>
    </location>
</feature>
<gene>
    <name evidence="2" type="ORF">G4G51_001944</name>
</gene>